<evidence type="ECO:0000313" key="1">
    <source>
        <dbReference type="EMBL" id="CAG1833020.1"/>
    </source>
</evidence>
<organism evidence="1">
    <name type="scientific">Musa acuminata subsp. malaccensis</name>
    <name type="common">Wild banana</name>
    <name type="synonym">Musa malaccensis</name>
    <dbReference type="NCBI Taxonomy" id="214687"/>
    <lineage>
        <taxon>Eukaryota</taxon>
        <taxon>Viridiplantae</taxon>
        <taxon>Streptophyta</taxon>
        <taxon>Embryophyta</taxon>
        <taxon>Tracheophyta</taxon>
        <taxon>Spermatophyta</taxon>
        <taxon>Magnoliopsida</taxon>
        <taxon>Liliopsida</taxon>
        <taxon>Zingiberales</taxon>
        <taxon>Musaceae</taxon>
        <taxon>Musa</taxon>
    </lineage>
</organism>
<proteinExistence type="predicted"/>
<accession>A0A8D6ZMY3</accession>
<dbReference type="EMBL" id="HG996472">
    <property type="protein sequence ID" value="CAG1833020.1"/>
    <property type="molecule type" value="Genomic_DNA"/>
</dbReference>
<sequence length="41" mass="4706">MDLIHCKKLLFSCENLCSSWVKLVAESAAHKWRSCAKELEP</sequence>
<reference evidence="1" key="1">
    <citation type="submission" date="2021-03" db="EMBL/GenBank/DDBJ databases">
        <authorList>
            <consortium name="Genoscope - CEA"/>
            <person name="William W."/>
        </authorList>
    </citation>
    <scope>NUCLEOTIDE SEQUENCE</scope>
    <source>
        <strain evidence="1">Doubled-haploid Pahang</strain>
    </source>
</reference>
<gene>
    <name evidence="1" type="ORF">GSMUA_89400.1</name>
</gene>
<dbReference type="AlphaFoldDB" id="A0A8D6ZMY3"/>
<name>A0A8D6ZMY3_MUSAM</name>
<feature type="non-terminal residue" evidence="1">
    <location>
        <position position="41"/>
    </location>
</feature>
<protein>
    <submittedName>
        <fullName evidence="1">(wild Malaysian banana) hypothetical protein</fullName>
    </submittedName>
</protein>